<dbReference type="Proteomes" id="UP001501747">
    <property type="component" value="Unassembled WGS sequence"/>
</dbReference>
<gene>
    <name evidence="2" type="ORF">GCM10022247_50150</name>
</gene>
<keyword evidence="3" id="KW-1185">Reference proteome</keyword>
<proteinExistence type="predicted"/>
<sequence length="53" mass="5817">MLSHDLDENEDGAGHLGFGEGTRTSPLTTAWDRPHGLPFNSEPHIIRAFDSLT</sequence>
<accession>A0ABP7T3C8</accession>
<feature type="region of interest" description="Disordered" evidence="1">
    <location>
        <begin position="1"/>
        <end position="40"/>
    </location>
</feature>
<comment type="caution">
    <text evidence="2">The sequence shown here is derived from an EMBL/GenBank/DDBJ whole genome shotgun (WGS) entry which is preliminary data.</text>
</comment>
<organism evidence="2 3">
    <name type="scientific">Allokutzneria multivorans</name>
    <dbReference type="NCBI Taxonomy" id="1142134"/>
    <lineage>
        <taxon>Bacteria</taxon>
        <taxon>Bacillati</taxon>
        <taxon>Actinomycetota</taxon>
        <taxon>Actinomycetes</taxon>
        <taxon>Pseudonocardiales</taxon>
        <taxon>Pseudonocardiaceae</taxon>
        <taxon>Allokutzneria</taxon>
    </lineage>
</organism>
<evidence type="ECO:0000313" key="3">
    <source>
        <dbReference type="Proteomes" id="UP001501747"/>
    </source>
</evidence>
<dbReference type="EMBL" id="BAABAL010000018">
    <property type="protein sequence ID" value="GAA4020194.1"/>
    <property type="molecule type" value="Genomic_DNA"/>
</dbReference>
<protein>
    <submittedName>
        <fullName evidence="2">Uncharacterized protein</fullName>
    </submittedName>
</protein>
<evidence type="ECO:0000256" key="1">
    <source>
        <dbReference type="SAM" id="MobiDB-lite"/>
    </source>
</evidence>
<evidence type="ECO:0000313" key="2">
    <source>
        <dbReference type="EMBL" id="GAA4020194.1"/>
    </source>
</evidence>
<reference evidence="3" key="1">
    <citation type="journal article" date="2019" name="Int. J. Syst. Evol. Microbiol.">
        <title>The Global Catalogue of Microorganisms (GCM) 10K type strain sequencing project: providing services to taxonomists for standard genome sequencing and annotation.</title>
        <authorList>
            <consortium name="The Broad Institute Genomics Platform"/>
            <consortium name="The Broad Institute Genome Sequencing Center for Infectious Disease"/>
            <person name="Wu L."/>
            <person name="Ma J."/>
        </authorList>
    </citation>
    <scope>NUCLEOTIDE SEQUENCE [LARGE SCALE GENOMIC DNA]</scope>
    <source>
        <strain evidence="3">JCM 17342</strain>
    </source>
</reference>
<name>A0ABP7T3C8_9PSEU</name>